<protein>
    <submittedName>
        <fullName evidence="1">Nitrous oxide-stimulated promoter family protein</fullName>
    </submittedName>
</protein>
<comment type="caution">
    <text evidence="1">The sequence shown here is derived from an EMBL/GenBank/DDBJ whole genome shotgun (WGS) entry which is preliminary data.</text>
</comment>
<dbReference type="NCBIfam" id="NF007714">
    <property type="entry name" value="PRK10410.1-2"/>
    <property type="match status" value="1"/>
</dbReference>
<proteinExistence type="predicted"/>
<dbReference type="RefSeq" id="WP_345192782.1">
    <property type="nucleotide sequence ID" value="NZ_BAABFL010000007.1"/>
</dbReference>
<reference evidence="2" key="1">
    <citation type="journal article" date="2019" name="Int. J. Syst. Evol. Microbiol.">
        <title>The Global Catalogue of Microorganisms (GCM) 10K type strain sequencing project: providing services to taxonomists for standard genome sequencing and annotation.</title>
        <authorList>
            <consortium name="The Broad Institute Genomics Platform"/>
            <consortium name="The Broad Institute Genome Sequencing Center for Infectious Disease"/>
            <person name="Wu L."/>
            <person name="Ma J."/>
        </authorList>
    </citation>
    <scope>NUCLEOTIDE SEQUENCE [LARGE SCALE GENOMIC DNA]</scope>
    <source>
        <strain evidence="2">JCM 17805</strain>
    </source>
</reference>
<name>A0ABP8UXM9_9GAMM</name>
<dbReference type="Pfam" id="PF11756">
    <property type="entry name" value="YgbA_NO"/>
    <property type="match status" value="1"/>
</dbReference>
<dbReference type="EMBL" id="BAABFL010000007">
    <property type="protein sequence ID" value="GAA4647864.1"/>
    <property type="molecule type" value="Genomic_DNA"/>
</dbReference>
<organism evidence="1 2">
    <name type="scientific">Kistimonas scapharcae</name>
    <dbReference type="NCBI Taxonomy" id="1036133"/>
    <lineage>
        <taxon>Bacteria</taxon>
        <taxon>Pseudomonadati</taxon>
        <taxon>Pseudomonadota</taxon>
        <taxon>Gammaproteobacteria</taxon>
        <taxon>Oceanospirillales</taxon>
        <taxon>Endozoicomonadaceae</taxon>
        <taxon>Kistimonas</taxon>
    </lineage>
</organism>
<keyword evidence="2" id="KW-1185">Reference proteome</keyword>
<evidence type="ECO:0000313" key="1">
    <source>
        <dbReference type="EMBL" id="GAA4647864.1"/>
    </source>
</evidence>
<sequence length="118" mass="13998">MRQLPEPLTGVLEREHQTMTAMVRLWCRDHHECDDDLCSECREFLDFAAFRLHKCPYGPDKPTCSRCPIHCYKPTMRDKAKAIMRYAGPRMLFKHPLMTLRHLLHERRAVPPLPSKRK</sequence>
<accession>A0ABP8UXM9</accession>
<gene>
    <name evidence="1" type="ORF">GCM10023116_01260</name>
</gene>
<evidence type="ECO:0000313" key="2">
    <source>
        <dbReference type="Proteomes" id="UP001500604"/>
    </source>
</evidence>
<dbReference type="Proteomes" id="UP001500604">
    <property type="component" value="Unassembled WGS sequence"/>
</dbReference>
<dbReference type="InterPro" id="IPR020483">
    <property type="entry name" value="Uncharacterised_YgbA"/>
</dbReference>